<evidence type="ECO:0000256" key="2">
    <source>
        <dbReference type="ARBA" id="ARBA00023315"/>
    </source>
</evidence>
<gene>
    <name evidence="4" type="ORF">SAMEA1982600_04249</name>
</gene>
<sequence length="149" mass="17245">MSDLQIRPVSSDDFDAWLPLWKGYRSFYRVDIADDVTRGTWQRFLDPAEPVNAALAVLDGKAIGMVHWIYHRSTWTQGDYCYLQDLFVAPDVRGTGAGRALIEHVYADARRHDASRVYWLTHETNETAMQLYDRIADRSGFVQYRKAMP</sequence>
<dbReference type="InterPro" id="IPR016181">
    <property type="entry name" value="Acyl_CoA_acyltransferase"/>
</dbReference>
<dbReference type="OrthoDB" id="9805924at2"/>
<feature type="domain" description="N-acetyltransferase" evidence="3">
    <location>
        <begin position="4"/>
        <end position="149"/>
    </location>
</feature>
<name>A0A157QZF8_9BORD</name>
<dbReference type="SUPFAM" id="SSF55729">
    <property type="entry name" value="Acyl-CoA N-acyltransferases (Nat)"/>
    <property type="match status" value="1"/>
</dbReference>
<dbReference type="EC" id="2.3.1.-" evidence="4"/>
<dbReference type="GO" id="GO:0008080">
    <property type="term" value="F:N-acetyltransferase activity"/>
    <property type="evidence" value="ECO:0007669"/>
    <property type="project" value="TreeGrafter"/>
</dbReference>
<protein>
    <submittedName>
        <fullName evidence="4">Acetyltransferase</fullName>
        <ecNumber evidence="4">2.3.1.-</ecNumber>
    </submittedName>
</protein>
<reference evidence="4 5" key="1">
    <citation type="submission" date="2016-03" db="EMBL/GenBank/DDBJ databases">
        <authorList>
            <consortium name="Pathogen Informatics"/>
        </authorList>
    </citation>
    <scope>NUCLEOTIDE SEQUENCE [LARGE SCALE GENOMIC DNA]</scope>
    <source>
        <strain evidence="4 5">NCTC13364</strain>
    </source>
</reference>
<keyword evidence="2 4" id="KW-0012">Acyltransferase</keyword>
<evidence type="ECO:0000313" key="5">
    <source>
        <dbReference type="Proteomes" id="UP000077037"/>
    </source>
</evidence>
<dbReference type="PANTHER" id="PTHR10545:SF42">
    <property type="entry name" value="ACETYLTRANSFERASE"/>
    <property type="match status" value="1"/>
</dbReference>
<dbReference type="Proteomes" id="UP000077037">
    <property type="component" value="Unassembled WGS sequence"/>
</dbReference>
<dbReference type="Pfam" id="PF00583">
    <property type="entry name" value="Acetyltransf_1"/>
    <property type="match status" value="1"/>
</dbReference>
<dbReference type="CDD" id="cd04301">
    <property type="entry name" value="NAT_SF"/>
    <property type="match status" value="1"/>
</dbReference>
<dbReference type="Gene3D" id="3.40.630.30">
    <property type="match status" value="1"/>
</dbReference>
<dbReference type="PANTHER" id="PTHR10545">
    <property type="entry name" value="DIAMINE N-ACETYLTRANSFERASE"/>
    <property type="match status" value="1"/>
</dbReference>
<dbReference type="PROSITE" id="PS51186">
    <property type="entry name" value="GNAT"/>
    <property type="match status" value="1"/>
</dbReference>
<proteinExistence type="predicted"/>
<dbReference type="AlphaFoldDB" id="A0A157QZF8"/>
<dbReference type="RefSeq" id="WP_066418667.1">
    <property type="nucleotide sequence ID" value="NZ_FKBS01000025.1"/>
</dbReference>
<evidence type="ECO:0000256" key="1">
    <source>
        <dbReference type="ARBA" id="ARBA00022679"/>
    </source>
</evidence>
<organism evidence="4 5">
    <name type="scientific">Bordetella ansorpii</name>
    <dbReference type="NCBI Taxonomy" id="288768"/>
    <lineage>
        <taxon>Bacteria</taxon>
        <taxon>Pseudomonadati</taxon>
        <taxon>Pseudomonadota</taxon>
        <taxon>Betaproteobacteria</taxon>
        <taxon>Burkholderiales</taxon>
        <taxon>Alcaligenaceae</taxon>
        <taxon>Bordetella</taxon>
    </lineage>
</organism>
<dbReference type="InterPro" id="IPR051016">
    <property type="entry name" value="Diverse_Substrate_AcTransf"/>
</dbReference>
<evidence type="ECO:0000259" key="3">
    <source>
        <dbReference type="PROSITE" id="PS51186"/>
    </source>
</evidence>
<keyword evidence="1 4" id="KW-0808">Transferase</keyword>
<dbReference type="EMBL" id="FKBS01000025">
    <property type="protein sequence ID" value="SAI51087.1"/>
    <property type="molecule type" value="Genomic_DNA"/>
</dbReference>
<accession>A0A157QZF8</accession>
<evidence type="ECO:0000313" key="4">
    <source>
        <dbReference type="EMBL" id="SAI51087.1"/>
    </source>
</evidence>
<dbReference type="InterPro" id="IPR000182">
    <property type="entry name" value="GNAT_dom"/>
</dbReference>